<dbReference type="Proteomes" id="UP000887565">
    <property type="component" value="Unplaced"/>
</dbReference>
<keyword evidence="1" id="KW-1185">Reference proteome</keyword>
<sequence>MIRSLKFVVLNGARPRFYICKQPFLKAVKPIRIFLFASKRAVHFCLFDESTDPRTHRNRIIIPPAPVTL</sequence>
<proteinExistence type="predicted"/>
<organism evidence="1 2">
    <name type="scientific">Romanomermis culicivorax</name>
    <name type="common">Nematode worm</name>
    <dbReference type="NCBI Taxonomy" id="13658"/>
    <lineage>
        <taxon>Eukaryota</taxon>
        <taxon>Metazoa</taxon>
        <taxon>Ecdysozoa</taxon>
        <taxon>Nematoda</taxon>
        <taxon>Enoplea</taxon>
        <taxon>Dorylaimia</taxon>
        <taxon>Mermithida</taxon>
        <taxon>Mermithoidea</taxon>
        <taxon>Mermithidae</taxon>
        <taxon>Romanomermis</taxon>
    </lineage>
</organism>
<name>A0A915I8J7_ROMCU</name>
<dbReference type="WBParaSite" id="nRc.2.0.1.t10489-RA">
    <property type="protein sequence ID" value="nRc.2.0.1.t10489-RA"/>
    <property type="gene ID" value="nRc.2.0.1.g10489"/>
</dbReference>
<evidence type="ECO:0000313" key="1">
    <source>
        <dbReference type="Proteomes" id="UP000887565"/>
    </source>
</evidence>
<protein>
    <submittedName>
        <fullName evidence="2">Uncharacterized protein</fullName>
    </submittedName>
</protein>
<dbReference type="AlphaFoldDB" id="A0A915I8J7"/>
<evidence type="ECO:0000313" key="2">
    <source>
        <dbReference type="WBParaSite" id="nRc.2.0.1.t10489-RA"/>
    </source>
</evidence>
<accession>A0A915I8J7</accession>
<reference evidence="2" key="1">
    <citation type="submission" date="2022-11" db="UniProtKB">
        <authorList>
            <consortium name="WormBaseParasite"/>
        </authorList>
    </citation>
    <scope>IDENTIFICATION</scope>
</reference>